<protein>
    <submittedName>
        <fullName evidence="1">DUF1320 domain-containing protein</fullName>
    </submittedName>
</protein>
<dbReference type="AlphaFoldDB" id="A0A8K1ZW38"/>
<dbReference type="Pfam" id="PF07030">
    <property type="entry name" value="Phage_Mu_Gp36"/>
    <property type="match status" value="1"/>
</dbReference>
<proteinExistence type="predicted"/>
<gene>
    <name evidence="1" type="ORF">GS597_01440</name>
</gene>
<comment type="caution">
    <text evidence="1">The sequence shown here is derived from an EMBL/GenBank/DDBJ whole genome shotgun (WGS) entry which is preliminary data.</text>
</comment>
<reference evidence="1" key="1">
    <citation type="submission" date="2019-12" db="EMBL/GenBank/DDBJ databases">
        <title>High-Quality draft genome sequences of three cyanobacteria isolated from the limestone walls of the Old Cathedral of Coimbra.</title>
        <authorList>
            <person name="Tiago I."/>
            <person name="Soares F."/>
            <person name="Portugal A."/>
        </authorList>
    </citation>
    <scope>NUCLEOTIDE SEQUENCE [LARGE SCALE GENOMIC DNA]</scope>
    <source>
        <strain evidence="1">C</strain>
    </source>
</reference>
<sequence>MSYLDASEWINFYGEDEALMVTQLDNPAATEINAALIEQALSDASEEANGYLRSRYSIPVEPTRALQRWVAQIARYMLNRYSPPEIVRKDYEDAMRSLREVAKGQKNLGIETATSQPAGILGAPELVKRRGGGLFPDIDVGGV</sequence>
<accession>A0A8K1ZW38</accession>
<dbReference type="InterPro" id="IPR009752">
    <property type="entry name" value="Phage_Mu_GpJ"/>
</dbReference>
<dbReference type="RefSeq" id="WP_161823683.1">
    <property type="nucleotide sequence ID" value="NZ_WVIC01000002.1"/>
</dbReference>
<evidence type="ECO:0000313" key="2">
    <source>
        <dbReference type="Proteomes" id="UP000607397"/>
    </source>
</evidence>
<keyword evidence="2" id="KW-1185">Reference proteome</keyword>
<organism evidence="1 2">
    <name type="scientific">Petrachloros mirabilis ULC683</name>
    <dbReference type="NCBI Taxonomy" id="2781853"/>
    <lineage>
        <taxon>Bacteria</taxon>
        <taxon>Bacillati</taxon>
        <taxon>Cyanobacteriota</taxon>
        <taxon>Cyanophyceae</taxon>
        <taxon>Synechococcales</taxon>
        <taxon>Petrachlorosaceae</taxon>
        <taxon>Petrachloros</taxon>
        <taxon>Petrachloros mirabilis</taxon>
    </lineage>
</organism>
<name>A0A8K1ZW38_9CYAN</name>
<dbReference type="Proteomes" id="UP000607397">
    <property type="component" value="Unassembled WGS sequence"/>
</dbReference>
<dbReference type="EMBL" id="WVIC01000002">
    <property type="protein sequence ID" value="NCJ05203.1"/>
    <property type="molecule type" value="Genomic_DNA"/>
</dbReference>
<evidence type="ECO:0000313" key="1">
    <source>
        <dbReference type="EMBL" id="NCJ05203.1"/>
    </source>
</evidence>